<dbReference type="EMBL" id="CAJNRF010010569">
    <property type="protein sequence ID" value="CAF2121941.1"/>
    <property type="molecule type" value="Genomic_DNA"/>
</dbReference>
<feature type="region of interest" description="Disordered" evidence="1">
    <location>
        <begin position="1"/>
        <end position="94"/>
    </location>
</feature>
<gene>
    <name evidence="2" type="ORF">WKI299_LOCUS24569</name>
</gene>
<reference evidence="2" key="1">
    <citation type="submission" date="2021-02" db="EMBL/GenBank/DDBJ databases">
        <authorList>
            <person name="Nowell W R."/>
        </authorList>
    </citation>
    <scope>NUCLEOTIDE SEQUENCE</scope>
</reference>
<feature type="compositionally biased region" description="Polar residues" evidence="1">
    <location>
        <begin position="43"/>
        <end position="53"/>
    </location>
</feature>
<dbReference type="GO" id="GO:0003824">
    <property type="term" value="F:catalytic activity"/>
    <property type="evidence" value="ECO:0007669"/>
    <property type="project" value="InterPro"/>
</dbReference>
<proteinExistence type="predicted"/>
<evidence type="ECO:0008006" key="4">
    <source>
        <dbReference type="Google" id="ProtNLM"/>
    </source>
</evidence>
<feature type="compositionally biased region" description="Basic and acidic residues" evidence="1">
    <location>
        <begin position="32"/>
        <end position="42"/>
    </location>
</feature>
<evidence type="ECO:0000256" key="1">
    <source>
        <dbReference type="SAM" id="MobiDB-lite"/>
    </source>
</evidence>
<sequence length="383" mass="43307">MTHSTEQIEVPENTHASPCIANVHSTPTINKRTRDDVGHSFENENQNEANPATLNPRENDGWQSSRRNNKKFIASRNRTFHNSNHSQSYRRTQTNNTVDEYDVLVFVENTQSFAFLREVGNWPAQLVGKEYSRKMPSIPPQLSGVIQNVAFNVDWDEFVQDLKRPIWAGSGKEKMAHFEACFLFYQEDENAHGGVLILVRQTIPVTRVPCHLANVCVVDLHLDETLRLIGMYTPDKRSWSWNDLSSFFLTNSIICGDFNVDLTEDGDKADRLLKWADDLDLSPVVPDTRTSLRSDRTIDYAFAKGTQVTVQVHEGATTSDHKPIILVSAVEDKRKNMATLKDNARLYDSLLLNSGGIAGLANFKGNALVHRAVSKERNRVKLL</sequence>
<dbReference type="InterPro" id="IPR036691">
    <property type="entry name" value="Endo/exonu/phosph_ase_sf"/>
</dbReference>
<evidence type="ECO:0000313" key="2">
    <source>
        <dbReference type="EMBL" id="CAF2121941.1"/>
    </source>
</evidence>
<evidence type="ECO:0000313" key="3">
    <source>
        <dbReference type="Proteomes" id="UP000663856"/>
    </source>
</evidence>
<accession>A0A816V3B3</accession>
<name>A0A816V3B3_9BILA</name>
<feature type="compositionally biased region" description="Polar residues" evidence="1">
    <location>
        <begin position="76"/>
        <end position="94"/>
    </location>
</feature>
<comment type="caution">
    <text evidence="2">The sequence shown here is derived from an EMBL/GenBank/DDBJ whole genome shotgun (WGS) entry which is preliminary data.</text>
</comment>
<organism evidence="2 3">
    <name type="scientific">Rotaria magnacalcarata</name>
    <dbReference type="NCBI Taxonomy" id="392030"/>
    <lineage>
        <taxon>Eukaryota</taxon>
        <taxon>Metazoa</taxon>
        <taxon>Spiralia</taxon>
        <taxon>Gnathifera</taxon>
        <taxon>Rotifera</taxon>
        <taxon>Eurotatoria</taxon>
        <taxon>Bdelloidea</taxon>
        <taxon>Philodinida</taxon>
        <taxon>Philodinidae</taxon>
        <taxon>Rotaria</taxon>
    </lineage>
</organism>
<dbReference type="Proteomes" id="UP000663856">
    <property type="component" value="Unassembled WGS sequence"/>
</dbReference>
<dbReference type="SUPFAM" id="SSF56219">
    <property type="entry name" value="DNase I-like"/>
    <property type="match status" value="1"/>
</dbReference>
<dbReference type="Gene3D" id="3.60.10.10">
    <property type="entry name" value="Endonuclease/exonuclease/phosphatase"/>
    <property type="match status" value="1"/>
</dbReference>
<dbReference type="AlphaFoldDB" id="A0A816V3B3"/>
<protein>
    <recommendedName>
        <fullName evidence="4">Endonuclease/exonuclease/phosphatase domain-containing protein</fullName>
    </recommendedName>
</protein>